<reference evidence="1 2" key="1">
    <citation type="journal article" date="2018" name="Sci. Rep.">
        <title>A novel species of the marine cyanobacterium Acaryochloris with a unique pigment content and lifestyle.</title>
        <authorList>
            <person name="Partensky F."/>
            <person name="Six C."/>
            <person name="Ratin M."/>
            <person name="Garczarek L."/>
            <person name="Vaulot D."/>
            <person name="Probert I."/>
            <person name="Calteau A."/>
            <person name="Gourvil P."/>
            <person name="Marie D."/>
            <person name="Grebert T."/>
            <person name="Bouchier C."/>
            <person name="Le Panse S."/>
            <person name="Gachenot M."/>
            <person name="Rodriguez F."/>
            <person name="Garrido J.L."/>
        </authorList>
    </citation>
    <scope>NUCLEOTIDE SEQUENCE [LARGE SCALE GENOMIC DNA]</scope>
    <source>
        <strain evidence="1 2">RCC1774</strain>
    </source>
</reference>
<evidence type="ECO:0000313" key="2">
    <source>
        <dbReference type="Proteomes" id="UP000248857"/>
    </source>
</evidence>
<comment type="caution">
    <text evidence="1">The sequence shown here is derived from an EMBL/GenBank/DDBJ whole genome shotgun (WGS) entry which is preliminary data.</text>
</comment>
<sequence>MLSTPTTSKLYDQDFAQWIDQTVQLLKEGKLDELDIKNLIEEVESLGRSDKRAMSSNLIIVILHLLKWRYQPEKRSGSWKGSIIEHRRRAKRLLKDSPSLRSYLESEFADCYANARLQAAGETGLDIKAFPVDCPYELEELLIDGFLPE</sequence>
<dbReference type="PANTHER" id="PTHR34235:SF3">
    <property type="entry name" value="SLR1203 PROTEIN"/>
    <property type="match status" value="1"/>
</dbReference>
<organism evidence="1 2">
    <name type="scientific">Acaryochloris thomasi RCC1774</name>
    <dbReference type="NCBI Taxonomy" id="1764569"/>
    <lineage>
        <taxon>Bacteria</taxon>
        <taxon>Bacillati</taxon>
        <taxon>Cyanobacteriota</taxon>
        <taxon>Cyanophyceae</taxon>
        <taxon>Acaryochloridales</taxon>
        <taxon>Acaryochloridaceae</taxon>
        <taxon>Acaryochloris</taxon>
        <taxon>Acaryochloris thomasi</taxon>
    </lineage>
</organism>
<dbReference type="AlphaFoldDB" id="A0A2W1JLB3"/>
<dbReference type="RefSeq" id="WP_110985695.1">
    <property type="nucleotide sequence ID" value="NZ_CAWNWM010000004.1"/>
</dbReference>
<dbReference type="InterPro" id="IPR002636">
    <property type="entry name" value="DUF29"/>
</dbReference>
<keyword evidence="2" id="KW-1185">Reference proteome</keyword>
<evidence type="ECO:0000313" key="1">
    <source>
        <dbReference type="EMBL" id="PZD73976.1"/>
    </source>
</evidence>
<dbReference type="EMBL" id="PQWO01000004">
    <property type="protein sequence ID" value="PZD73976.1"/>
    <property type="molecule type" value="Genomic_DNA"/>
</dbReference>
<dbReference type="Pfam" id="PF01724">
    <property type="entry name" value="DUF29"/>
    <property type="match status" value="1"/>
</dbReference>
<gene>
    <name evidence="1" type="ORF">C1752_01737</name>
</gene>
<dbReference type="PANTHER" id="PTHR34235">
    <property type="entry name" value="SLR1203 PROTEIN-RELATED"/>
    <property type="match status" value="1"/>
</dbReference>
<protein>
    <recommendedName>
        <fullName evidence="3">DUF29 domain-containing protein</fullName>
    </recommendedName>
</protein>
<proteinExistence type="predicted"/>
<dbReference type="OrthoDB" id="5769308at2"/>
<name>A0A2W1JLB3_9CYAN</name>
<dbReference type="Proteomes" id="UP000248857">
    <property type="component" value="Unassembled WGS sequence"/>
</dbReference>
<evidence type="ECO:0008006" key="3">
    <source>
        <dbReference type="Google" id="ProtNLM"/>
    </source>
</evidence>
<dbReference type="Gene3D" id="1.20.1220.20">
    <property type="entry name" value="Uncharcterised protein PF01724"/>
    <property type="match status" value="1"/>
</dbReference>
<accession>A0A2W1JLB3</accession>